<evidence type="ECO:0000256" key="2">
    <source>
        <dbReference type="ARBA" id="ARBA00023128"/>
    </source>
</evidence>
<proteinExistence type="predicted"/>
<feature type="domain" description="RAP" evidence="3">
    <location>
        <begin position="494"/>
        <end position="552"/>
    </location>
</feature>
<evidence type="ECO:0000259" key="3">
    <source>
        <dbReference type="PROSITE" id="PS51286"/>
    </source>
</evidence>
<dbReference type="PANTHER" id="PTHR21228">
    <property type="entry name" value="FAST LEU-RICH DOMAIN-CONTAINING"/>
    <property type="match status" value="1"/>
</dbReference>
<dbReference type="GO" id="GO:0003723">
    <property type="term" value="F:RNA binding"/>
    <property type="evidence" value="ECO:0007669"/>
    <property type="project" value="TreeGrafter"/>
</dbReference>
<protein>
    <recommendedName>
        <fullName evidence="3">RAP domain-containing protein</fullName>
    </recommendedName>
</protein>
<dbReference type="Pfam" id="PF06743">
    <property type="entry name" value="FAST_1"/>
    <property type="match status" value="1"/>
</dbReference>
<name>A0A2R5LG26_9ACAR</name>
<dbReference type="InterPro" id="IPR010622">
    <property type="entry name" value="FAST_Leu-rich"/>
</dbReference>
<dbReference type="PANTHER" id="PTHR21228:SF69">
    <property type="entry name" value="GH07286P"/>
    <property type="match status" value="1"/>
</dbReference>
<accession>A0A2R5LG26</accession>
<dbReference type="GO" id="GO:0000963">
    <property type="term" value="P:mitochondrial RNA processing"/>
    <property type="evidence" value="ECO:0007669"/>
    <property type="project" value="TreeGrafter"/>
</dbReference>
<dbReference type="GO" id="GO:0044528">
    <property type="term" value="P:regulation of mitochondrial mRNA stability"/>
    <property type="evidence" value="ECO:0007669"/>
    <property type="project" value="InterPro"/>
</dbReference>
<reference evidence="4" key="1">
    <citation type="submission" date="2018-03" db="EMBL/GenBank/DDBJ databases">
        <title>The relapsing fever spirochete Borrelia turicatae persists in the highly oxidative environment of its soft-bodied tick vector.</title>
        <authorList>
            <person name="Bourret T.J."/>
            <person name="Boyle W.K."/>
            <person name="Valenzuela J.G."/>
            <person name="Oliveira F."/>
            <person name="Lopez J.E."/>
        </authorList>
    </citation>
    <scope>NUCLEOTIDE SEQUENCE</scope>
    <source>
        <strain evidence="4">Kansas strain/isolate</strain>
        <tissue evidence="4">Salivary glands</tissue>
    </source>
</reference>
<keyword evidence="2" id="KW-0496">Mitochondrion</keyword>
<organism evidence="4">
    <name type="scientific">Ornithodoros turicata</name>
    <dbReference type="NCBI Taxonomy" id="34597"/>
    <lineage>
        <taxon>Eukaryota</taxon>
        <taxon>Metazoa</taxon>
        <taxon>Ecdysozoa</taxon>
        <taxon>Arthropoda</taxon>
        <taxon>Chelicerata</taxon>
        <taxon>Arachnida</taxon>
        <taxon>Acari</taxon>
        <taxon>Parasitiformes</taxon>
        <taxon>Ixodida</taxon>
        <taxon>Ixodoidea</taxon>
        <taxon>Argasidae</taxon>
        <taxon>Ornithodorinae</taxon>
        <taxon>Ornithodoros</taxon>
    </lineage>
</organism>
<dbReference type="AlphaFoldDB" id="A0A2R5LG26"/>
<dbReference type="PROSITE" id="PS51286">
    <property type="entry name" value="RAP"/>
    <property type="match status" value="1"/>
</dbReference>
<comment type="subcellular location">
    <subcellularLocation>
        <location evidence="1">Mitochondrion</location>
    </subcellularLocation>
</comment>
<evidence type="ECO:0000313" key="4">
    <source>
        <dbReference type="EMBL" id="MBY08473.1"/>
    </source>
</evidence>
<dbReference type="GO" id="GO:0005759">
    <property type="term" value="C:mitochondrial matrix"/>
    <property type="evidence" value="ECO:0007669"/>
    <property type="project" value="TreeGrafter"/>
</dbReference>
<dbReference type="EMBL" id="GGLE01004347">
    <property type="protein sequence ID" value="MBY08473.1"/>
    <property type="molecule type" value="Transcribed_RNA"/>
</dbReference>
<sequence length="564" mass="63414">MFAVSRSSWNKAVSLVLRVSRHRSPKTGFREVVQVPHLQEQLPLTFATVAGSVAKEEADKPYGGNWDTKFEALCKAVVKGDQGLLDDRLVIRGLHRLLKSNTNPESYVLHCFEQRVLWRCRKMRLHNLCYCLSYHVSHQETPLQKKVVETLCEEIQTRVSSIESVNDVVRLLELSDHLGGAKFMLTVQDRALHLMNSFNQHEICFLVESLAKLGLRPTPLLQAAAFYLGKKGGELSLKDAVSLLNAFKTLSFPDLAVLRWVSEAVVSGLGTAEKPSLVAACLTSVGQLRWRHPDLLESCASWILSNASDCRQQDVAACLLALARVQYMPEDSHRLFTLFTEHLCERSLASSAPLVWLDVVWSLATLGRIESHHLDSVFKPEFYKPLLDDKSFAGCTARQKLLNLAAVNDLEFPNRPRFPKAVLDTLIESCMSFEEGPLQRSVKEALANFAPSGKYLLPSPELPYRIPADAEIVVDENLHPVPLESPMQPEHKRVAVVVLDFKDVTLYSSVPTGCNALRLRLLKTMGYAVLEVHHTEYDDKEPVLKKVKYLQRKLQMCVKNVDSL</sequence>
<dbReference type="InterPro" id="IPR050870">
    <property type="entry name" value="FAST_kinase"/>
</dbReference>
<dbReference type="GO" id="GO:0035770">
    <property type="term" value="C:ribonucleoprotein granule"/>
    <property type="evidence" value="ECO:0007669"/>
    <property type="project" value="TreeGrafter"/>
</dbReference>
<evidence type="ECO:0000256" key="1">
    <source>
        <dbReference type="ARBA" id="ARBA00004173"/>
    </source>
</evidence>
<dbReference type="InterPro" id="IPR013584">
    <property type="entry name" value="RAP"/>
</dbReference>
<dbReference type="SMART" id="SM00952">
    <property type="entry name" value="RAP"/>
    <property type="match status" value="1"/>
</dbReference>